<dbReference type="Proteomes" id="UP001196509">
    <property type="component" value="Unassembled WGS sequence"/>
</dbReference>
<evidence type="ECO:0000313" key="1">
    <source>
        <dbReference type="EMBL" id="MBW8635924.1"/>
    </source>
</evidence>
<evidence type="ECO:0000313" key="2">
    <source>
        <dbReference type="Proteomes" id="UP001196509"/>
    </source>
</evidence>
<accession>A0AAE2ZGY8</accession>
<reference evidence="1" key="1">
    <citation type="submission" date="2021-08" db="EMBL/GenBank/DDBJ databases">
        <title>Hoeflea bacterium WL0058 sp. nov., isolated from the sediment.</title>
        <authorList>
            <person name="Wang L."/>
            <person name="Zhang D."/>
        </authorList>
    </citation>
    <scope>NUCLEOTIDE SEQUENCE</scope>
    <source>
        <strain evidence="1">WL0058</strain>
    </source>
</reference>
<dbReference type="RefSeq" id="WP_220226641.1">
    <property type="nucleotide sequence ID" value="NZ_JAICBX010000001.1"/>
</dbReference>
<dbReference type="AlphaFoldDB" id="A0AAE2ZGY8"/>
<gene>
    <name evidence="1" type="ORF">K1W69_01910</name>
</gene>
<proteinExistence type="predicted"/>
<organism evidence="1 2">
    <name type="scientific">Flavimaribacter sediminis</name>
    <dbReference type="NCBI Taxonomy" id="2865987"/>
    <lineage>
        <taxon>Bacteria</taxon>
        <taxon>Pseudomonadati</taxon>
        <taxon>Pseudomonadota</taxon>
        <taxon>Alphaproteobacteria</taxon>
        <taxon>Hyphomicrobiales</taxon>
        <taxon>Rhizobiaceae</taxon>
        <taxon>Flavimaribacter</taxon>
    </lineage>
</organism>
<name>A0AAE2ZGY8_9HYPH</name>
<comment type="caution">
    <text evidence="1">The sequence shown here is derived from an EMBL/GenBank/DDBJ whole genome shotgun (WGS) entry which is preliminary data.</text>
</comment>
<dbReference type="EMBL" id="JAICBX010000001">
    <property type="protein sequence ID" value="MBW8635924.1"/>
    <property type="molecule type" value="Genomic_DNA"/>
</dbReference>
<protein>
    <submittedName>
        <fullName evidence="1">Uncharacterized protein</fullName>
    </submittedName>
</protein>
<sequence>MYDRYTNPVLNDCDRIAIGQSRVEVEKLFSKYEQDEDVMYNKGGAGTHYVHPVLTYEDSLSLYTLGLLDDYQCSVFFVDAKVARIEKIAD</sequence>
<keyword evidence="2" id="KW-1185">Reference proteome</keyword>